<name>A0A2K2CX94_BRADI</name>
<dbReference type="AlphaFoldDB" id="A0A2K2CX94"/>
<evidence type="ECO:0000313" key="3">
    <source>
        <dbReference type="Proteomes" id="UP000008810"/>
    </source>
</evidence>
<sequence length="78" mass="8790">MLARSVSSYTICQVGTCKTWHVNTVTGFAFASFPMSPIRMYMFIGHASCGRCGWMRNGWLFSMNARVGCGRYMDAYIV</sequence>
<protein>
    <submittedName>
        <fullName evidence="1 2">Uncharacterized protein</fullName>
    </submittedName>
</protein>
<reference evidence="2" key="3">
    <citation type="submission" date="2018-08" db="UniProtKB">
        <authorList>
            <consortium name="EnsemblPlants"/>
        </authorList>
    </citation>
    <scope>IDENTIFICATION</scope>
    <source>
        <strain evidence="2">cv. Bd21</strain>
    </source>
</reference>
<dbReference type="EnsemblPlants" id="PNT66662">
    <property type="protein sequence ID" value="PNT66662"/>
    <property type="gene ID" value="BRADI_3g15301v3"/>
</dbReference>
<evidence type="ECO:0000313" key="2">
    <source>
        <dbReference type="EnsemblPlants" id="PNT66662"/>
    </source>
</evidence>
<accession>A0A2K2CX94</accession>
<organism evidence="1">
    <name type="scientific">Brachypodium distachyon</name>
    <name type="common">Purple false brome</name>
    <name type="synonym">Trachynia distachya</name>
    <dbReference type="NCBI Taxonomy" id="15368"/>
    <lineage>
        <taxon>Eukaryota</taxon>
        <taxon>Viridiplantae</taxon>
        <taxon>Streptophyta</taxon>
        <taxon>Embryophyta</taxon>
        <taxon>Tracheophyta</taxon>
        <taxon>Spermatophyta</taxon>
        <taxon>Magnoliopsida</taxon>
        <taxon>Liliopsida</taxon>
        <taxon>Poales</taxon>
        <taxon>Poaceae</taxon>
        <taxon>BOP clade</taxon>
        <taxon>Pooideae</taxon>
        <taxon>Stipodae</taxon>
        <taxon>Brachypodieae</taxon>
        <taxon>Brachypodium</taxon>
    </lineage>
</organism>
<keyword evidence="3" id="KW-1185">Reference proteome</keyword>
<evidence type="ECO:0000313" key="1">
    <source>
        <dbReference type="EMBL" id="PNT66662.1"/>
    </source>
</evidence>
<reference evidence="1 2" key="1">
    <citation type="journal article" date="2010" name="Nature">
        <title>Genome sequencing and analysis of the model grass Brachypodium distachyon.</title>
        <authorList>
            <consortium name="International Brachypodium Initiative"/>
        </authorList>
    </citation>
    <scope>NUCLEOTIDE SEQUENCE [LARGE SCALE GENOMIC DNA]</scope>
    <source>
        <strain evidence="1 2">Bd21</strain>
    </source>
</reference>
<reference evidence="1" key="2">
    <citation type="submission" date="2017-06" db="EMBL/GenBank/DDBJ databases">
        <title>WGS assembly of Brachypodium distachyon.</title>
        <authorList>
            <consortium name="The International Brachypodium Initiative"/>
            <person name="Lucas S."/>
            <person name="Harmon-Smith M."/>
            <person name="Lail K."/>
            <person name="Tice H."/>
            <person name="Grimwood J."/>
            <person name="Bruce D."/>
            <person name="Barry K."/>
            <person name="Shu S."/>
            <person name="Lindquist E."/>
            <person name="Wang M."/>
            <person name="Pitluck S."/>
            <person name="Vogel J.P."/>
            <person name="Garvin D.F."/>
            <person name="Mockler T.C."/>
            <person name="Schmutz J."/>
            <person name="Rokhsar D."/>
            <person name="Bevan M.W."/>
        </authorList>
    </citation>
    <scope>NUCLEOTIDE SEQUENCE</scope>
    <source>
        <strain evidence="1">Bd21</strain>
    </source>
</reference>
<dbReference type="InParanoid" id="A0A2K2CX94"/>
<dbReference type="EMBL" id="CM000882">
    <property type="protein sequence ID" value="PNT66662.1"/>
    <property type="molecule type" value="Genomic_DNA"/>
</dbReference>
<dbReference type="Gramene" id="PNT66662">
    <property type="protein sequence ID" value="PNT66662"/>
    <property type="gene ID" value="BRADI_3g15301v3"/>
</dbReference>
<proteinExistence type="predicted"/>
<dbReference type="Proteomes" id="UP000008810">
    <property type="component" value="Chromosome 3"/>
</dbReference>
<gene>
    <name evidence="1" type="ORF">BRADI_3g15301v3</name>
</gene>